<keyword evidence="3" id="KW-1185">Reference proteome</keyword>
<feature type="region of interest" description="Disordered" evidence="1">
    <location>
        <begin position="82"/>
        <end position="108"/>
    </location>
</feature>
<dbReference type="AlphaFoldDB" id="M4ZGE8"/>
<evidence type="ECO:0000313" key="3">
    <source>
        <dbReference type="Proteomes" id="UP000011841"/>
    </source>
</evidence>
<dbReference type="GeneID" id="301821091"/>
<proteinExistence type="predicted"/>
<dbReference type="KEGG" id="aol:S58_69170"/>
<dbReference type="RefSeq" id="WP_015669957.1">
    <property type="nucleotide sequence ID" value="NC_020453.1"/>
</dbReference>
<evidence type="ECO:0000256" key="1">
    <source>
        <dbReference type="SAM" id="MobiDB-lite"/>
    </source>
</evidence>
<name>M4ZGE8_9BRAD</name>
<evidence type="ECO:0000313" key="2">
    <source>
        <dbReference type="EMBL" id="BAM92883.1"/>
    </source>
</evidence>
<reference evidence="2 3" key="1">
    <citation type="journal article" date="2013" name="Appl. Environ. Microbiol.">
        <title>Genome analysis suggests that the soil oligotrophic bacterium Agromonas oligotrophica (Bradyrhizobium oligotrophicum) is a nitrogen-fixing symbiont of Aeschynomene indica.</title>
        <authorList>
            <person name="Okubo T."/>
            <person name="Fukushima S."/>
            <person name="Itakura M."/>
            <person name="Oshima K."/>
            <person name="Longtonglang A."/>
            <person name="Teaumroong N."/>
            <person name="Mitsui H."/>
            <person name="Hattori M."/>
            <person name="Hattori R."/>
            <person name="Hattori T."/>
            <person name="Minamisawa K."/>
        </authorList>
    </citation>
    <scope>NUCLEOTIDE SEQUENCE [LARGE SCALE GENOMIC DNA]</scope>
    <source>
        <strain evidence="2 3">S58</strain>
    </source>
</reference>
<sequence length="171" mass="18453">MADGNCPTKENKHTWSQYFLGKYPGGRPFPIAGVDFAHAAHALKAEAEAKSPGKKKAIKDSIDIGFNDVTSCYRILYRPAAGAAGPKGWHSHRDTKSPHYSSSRGPTAAEQAALNADLQLMEGGPGDPGLRQISVSGTLFSFDDQTGELRDKHGHKVAQLECAWRYTPCGQ</sequence>
<protein>
    <submittedName>
        <fullName evidence="2">Acid sphingomyelinase-like phosphodiesterase 3b</fullName>
    </submittedName>
</protein>
<dbReference type="Proteomes" id="UP000011841">
    <property type="component" value="Chromosome"/>
</dbReference>
<gene>
    <name evidence="2" type="ORF">S58_69170</name>
</gene>
<accession>M4ZGE8</accession>
<dbReference type="HOGENOM" id="CLU_1560026_0_0_5"/>
<dbReference type="EMBL" id="AP012603">
    <property type="protein sequence ID" value="BAM92883.1"/>
    <property type="molecule type" value="Genomic_DNA"/>
</dbReference>
<organism evidence="2 3">
    <name type="scientific">Bradyrhizobium oligotrophicum S58</name>
    <dbReference type="NCBI Taxonomy" id="1245469"/>
    <lineage>
        <taxon>Bacteria</taxon>
        <taxon>Pseudomonadati</taxon>
        <taxon>Pseudomonadota</taxon>
        <taxon>Alphaproteobacteria</taxon>
        <taxon>Hyphomicrobiales</taxon>
        <taxon>Nitrobacteraceae</taxon>
        <taxon>Bradyrhizobium</taxon>
    </lineage>
</organism>